<evidence type="ECO:0000256" key="7">
    <source>
        <dbReference type="ARBA" id="ARBA00022741"/>
    </source>
</evidence>
<evidence type="ECO:0000256" key="3">
    <source>
        <dbReference type="ARBA" id="ARBA00009014"/>
    </source>
</evidence>
<dbReference type="InterPro" id="IPR014729">
    <property type="entry name" value="Rossmann-like_a/b/a_fold"/>
</dbReference>
<dbReference type="EC" id="2.7.7.18" evidence="11"/>
<keyword evidence="14" id="KW-1185">Reference proteome</keyword>
<name>A0A6L5QCA3_9BURK</name>
<dbReference type="Proteomes" id="UP000481037">
    <property type="component" value="Unassembled WGS sequence"/>
</dbReference>
<organism evidence="13 14">
    <name type="scientific">Duganella alba</name>
    <dbReference type="NCBI Taxonomy" id="2666081"/>
    <lineage>
        <taxon>Bacteria</taxon>
        <taxon>Pseudomonadati</taxon>
        <taxon>Pseudomonadota</taxon>
        <taxon>Betaproteobacteria</taxon>
        <taxon>Burkholderiales</taxon>
        <taxon>Oxalobacteraceae</taxon>
        <taxon>Telluria group</taxon>
        <taxon>Duganella</taxon>
    </lineage>
</organism>
<evidence type="ECO:0000256" key="9">
    <source>
        <dbReference type="ARBA" id="ARBA00023027"/>
    </source>
</evidence>
<accession>A0A6L5QCA3</accession>
<sequence>MALSLGAGGRHAGSGAVHRLPAASRLARRVTMAYRVALLGGSYDPVHLGHVALGEYFANLLQVDQLRVIPTGLPWQKTSLKASAQQRADMVALAFAGRPFSVAVDMQEIARGAQGLPTYSIDTLRQVRAELGPQASISFLMGADQLQRLDTWHEWQALFDYAHFCVAARPGYDIATAGLPPAVAQAFSSRLGTPEQIRNTPHGLTYLAQDFAVDISATQIRAALQRGEPANSLIPPLVLDYIEQHHLYKS</sequence>
<feature type="domain" description="Cytidyltransferase-like" evidence="12">
    <location>
        <begin position="38"/>
        <end position="222"/>
    </location>
</feature>
<dbReference type="Gene3D" id="3.40.50.620">
    <property type="entry name" value="HUPs"/>
    <property type="match status" value="1"/>
</dbReference>
<evidence type="ECO:0000256" key="10">
    <source>
        <dbReference type="ARBA" id="ARBA00048721"/>
    </source>
</evidence>
<dbReference type="CDD" id="cd02165">
    <property type="entry name" value="NMNAT"/>
    <property type="match status" value="1"/>
</dbReference>
<evidence type="ECO:0000259" key="12">
    <source>
        <dbReference type="Pfam" id="PF01467"/>
    </source>
</evidence>
<evidence type="ECO:0000313" key="13">
    <source>
        <dbReference type="EMBL" id="MRX07377.1"/>
    </source>
</evidence>
<comment type="catalytic activity">
    <reaction evidence="10 11">
        <text>nicotinate beta-D-ribonucleotide + ATP + H(+) = deamido-NAD(+) + diphosphate</text>
        <dbReference type="Rhea" id="RHEA:22860"/>
        <dbReference type="ChEBI" id="CHEBI:15378"/>
        <dbReference type="ChEBI" id="CHEBI:30616"/>
        <dbReference type="ChEBI" id="CHEBI:33019"/>
        <dbReference type="ChEBI" id="CHEBI:57502"/>
        <dbReference type="ChEBI" id="CHEBI:58437"/>
        <dbReference type="EC" id="2.7.7.18"/>
    </reaction>
</comment>
<evidence type="ECO:0000256" key="6">
    <source>
        <dbReference type="ARBA" id="ARBA00022695"/>
    </source>
</evidence>
<proteinExistence type="inferred from homology"/>
<dbReference type="NCBIfam" id="NF005410">
    <property type="entry name" value="PRK06973.1"/>
    <property type="match status" value="1"/>
</dbReference>
<dbReference type="Pfam" id="PF01467">
    <property type="entry name" value="CTP_transf_like"/>
    <property type="match status" value="1"/>
</dbReference>
<evidence type="ECO:0000256" key="11">
    <source>
        <dbReference type="HAMAP-Rule" id="MF_00244"/>
    </source>
</evidence>
<dbReference type="NCBIfam" id="TIGR00482">
    <property type="entry name" value="nicotinate (nicotinamide) nucleotide adenylyltransferase"/>
    <property type="match status" value="1"/>
</dbReference>
<keyword evidence="4 11" id="KW-0662">Pyridine nucleotide biosynthesis</keyword>
<comment type="function">
    <text evidence="1 11">Catalyzes the reversible adenylation of nicotinate mononucleotide (NaMN) to nicotinic acid adenine dinucleotide (NaAD).</text>
</comment>
<dbReference type="InterPro" id="IPR005248">
    <property type="entry name" value="NadD/NMNAT"/>
</dbReference>
<dbReference type="GO" id="GO:0005524">
    <property type="term" value="F:ATP binding"/>
    <property type="evidence" value="ECO:0007669"/>
    <property type="project" value="UniProtKB-KW"/>
</dbReference>
<dbReference type="UniPathway" id="UPA00253">
    <property type="reaction ID" value="UER00332"/>
</dbReference>
<dbReference type="PANTHER" id="PTHR39321">
    <property type="entry name" value="NICOTINATE-NUCLEOTIDE ADENYLYLTRANSFERASE-RELATED"/>
    <property type="match status" value="1"/>
</dbReference>
<keyword evidence="8 11" id="KW-0067">ATP-binding</keyword>
<evidence type="ECO:0000256" key="4">
    <source>
        <dbReference type="ARBA" id="ARBA00022642"/>
    </source>
</evidence>
<keyword evidence="9 11" id="KW-0520">NAD</keyword>
<reference evidence="13 14" key="1">
    <citation type="submission" date="2019-11" db="EMBL/GenBank/DDBJ databases">
        <title>Novel species isolated from a subtropical stream in China.</title>
        <authorList>
            <person name="Lu H."/>
        </authorList>
    </citation>
    <scope>NUCLEOTIDE SEQUENCE [LARGE SCALE GENOMIC DNA]</scope>
    <source>
        <strain evidence="13 14">FT25W</strain>
    </source>
</reference>
<keyword evidence="7 11" id="KW-0547">Nucleotide-binding</keyword>
<evidence type="ECO:0000256" key="5">
    <source>
        <dbReference type="ARBA" id="ARBA00022679"/>
    </source>
</evidence>
<dbReference type="GO" id="GO:0009435">
    <property type="term" value="P:NAD+ biosynthetic process"/>
    <property type="evidence" value="ECO:0007669"/>
    <property type="project" value="UniProtKB-UniRule"/>
</dbReference>
<dbReference type="NCBIfam" id="NF000839">
    <property type="entry name" value="PRK00071.1-1"/>
    <property type="match status" value="1"/>
</dbReference>
<comment type="pathway">
    <text evidence="2 11">Cofactor biosynthesis; NAD(+) biosynthesis; deamido-NAD(+) from nicotinate D-ribonucleotide: step 1/1.</text>
</comment>
<evidence type="ECO:0000313" key="14">
    <source>
        <dbReference type="Proteomes" id="UP000481037"/>
    </source>
</evidence>
<dbReference type="AlphaFoldDB" id="A0A6L5QCA3"/>
<evidence type="ECO:0000256" key="2">
    <source>
        <dbReference type="ARBA" id="ARBA00005019"/>
    </source>
</evidence>
<dbReference type="SUPFAM" id="SSF52374">
    <property type="entry name" value="Nucleotidylyl transferase"/>
    <property type="match status" value="1"/>
</dbReference>
<dbReference type="InterPro" id="IPR004821">
    <property type="entry name" value="Cyt_trans-like"/>
</dbReference>
<protein>
    <recommendedName>
        <fullName evidence="11">Probable nicotinate-nucleotide adenylyltransferase</fullName>
        <ecNumber evidence="11">2.7.7.18</ecNumber>
    </recommendedName>
    <alternativeName>
        <fullName evidence="11">Deamido-NAD(+) diphosphorylase</fullName>
    </alternativeName>
    <alternativeName>
        <fullName evidence="11">Deamido-NAD(+) pyrophosphorylase</fullName>
    </alternativeName>
    <alternativeName>
        <fullName evidence="11">Nicotinate mononucleotide adenylyltransferase</fullName>
        <shortName evidence="11">NaMN adenylyltransferase</shortName>
    </alternativeName>
</protein>
<keyword evidence="5 11" id="KW-0808">Transferase</keyword>
<dbReference type="HAMAP" id="MF_00244">
    <property type="entry name" value="NaMN_adenylyltr"/>
    <property type="match status" value="1"/>
</dbReference>
<evidence type="ECO:0000256" key="1">
    <source>
        <dbReference type="ARBA" id="ARBA00002324"/>
    </source>
</evidence>
<dbReference type="EMBL" id="WKJM01000003">
    <property type="protein sequence ID" value="MRX07377.1"/>
    <property type="molecule type" value="Genomic_DNA"/>
</dbReference>
<comment type="caution">
    <text evidence="13">The sequence shown here is derived from an EMBL/GenBank/DDBJ whole genome shotgun (WGS) entry which is preliminary data.</text>
</comment>
<dbReference type="GO" id="GO:0004515">
    <property type="term" value="F:nicotinate-nucleotide adenylyltransferase activity"/>
    <property type="evidence" value="ECO:0007669"/>
    <property type="project" value="UniProtKB-UniRule"/>
</dbReference>
<comment type="similarity">
    <text evidence="3 11">Belongs to the NadD family.</text>
</comment>
<keyword evidence="6 11" id="KW-0548">Nucleotidyltransferase</keyword>
<gene>
    <name evidence="11" type="primary">nadD</name>
    <name evidence="13" type="ORF">GJ697_05975</name>
</gene>
<evidence type="ECO:0000256" key="8">
    <source>
        <dbReference type="ARBA" id="ARBA00022840"/>
    </source>
</evidence>
<dbReference type="PANTHER" id="PTHR39321:SF3">
    <property type="entry name" value="PHOSPHOPANTETHEINE ADENYLYLTRANSFERASE"/>
    <property type="match status" value="1"/>
</dbReference>